<sequence length="40" mass="4644">MFQGNWKCAGCGAEITELPFQPKEGQEIYCRDCYRSRKEA</sequence>
<protein>
    <recommendedName>
        <fullName evidence="1">CxxC-x17-CxxC domain-containing protein</fullName>
    </recommendedName>
</protein>
<dbReference type="EMBL" id="PFDX01000008">
    <property type="protein sequence ID" value="PJE57691.1"/>
    <property type="molecule type" value="Genomic_DNA"/>
</dbReference>
<evidence type="ECO:0000313" key="2">
    <source>
        <dbReference type="EMBL" id="PJE57691.1"/>
    </source>
</evidence>
<dbReference type="NCBIfam" id="TIGR04272">
    <property type="entry name" value="cxxc_cxxc_Mbark"/>
    <property type="match status" value="1"/>
</dbReference>
<name>A0A2M8KCN8_9BACT</name>
<accession>A0A2M8KCN8</accession>
<evidence type="ECO:0000259" key="1">
    <source>
        <dbReference type="Pfam" id="PF23477"/>
    </source>
</evidence>
<dbReference type="Pfam" id="PF23477">
    <property type="entry name" value="zf_Tbcl_2"/>
    <property type="match status" value="1"/>
</dbReference>
<dbReference type="AlphaFoldDB" id="A0A2M8KCN8"/>
<evidence type="ECO:0000313" key="3">
    <source>
        <dbReference type="Proteomes" id="UP000231648"/>
    </source>
</evidence>
<comment type="caution">
    <text evidence="2">The sequence shown here is derived from an EMBL/GenBank/DDBJ whole genome shotgun (WGS) entry which is preliminary data.</text>
</comment>
<dbReference type="Proteomes" id="UP000231648">
    <property type="component" value="Unassembled WGS sequence"/>
</dbReference>
<dbReference type="InterPro" id="IPR026363">
    <property type="entry name" value="CxxC-x17-CxxC_dom"/>
</dbReference>
<gene>
    <name evidence="2" type="ORF">COU82_00625</name>
</gene>
<feature type="domain" description="CxxC-x17-CxxC" evidence="1">
    <location>
        <begin position="7"/>
        <end position="38"/>
    </location>
</feature>
<dbReference type="Gene3D" id="2.10.110.10">
    <property type="entry name" value="Cysteine Rich Protein"/>
    <property type="match status" value="1"/>
</dbReference>
<reference evidence="3" key="1">
    <citation type="submission" date="2017-09" db="EMBL/GenBank/DDBJ databases">
        <title>Depth-based differentiation of microbial function through sediment-hosted aquifers and enrichment of novel symbionts in the deep terrestrial subsurface.</title>
        <authorList>
            <person name="Probst A.J."/>
            <person name="Ladd B."/>
            <person name="Jarett J.K."/>
            <person name="Geller-Mcgrath D.E."/>
            <person name="Sieber C.M.K."/>
            <person name="Emerson J.B."/>
            <person name="Anantharaman K."/>
            <person name="Thomas B.C."/>
            <person name="Malmstrom R."/>
            <person name="Stieglmeier M."/>
            <person name="Klingl A."/>
            <person name="Woyke T."/>
            <person name="Ryan C.M."/>
            <person name="Banfield J.F."/>
        </authorList>
    </citation>
    <scope>NUCLEOTIDE SEQUENCE [LARGE SCALE GENOMIC DNA]</scope>
</reference>
<organism evidence="2 3">
    <name type="scientific">Candidatus Portnoybacteria bacterium CG10_big_fil_rev_8_21_14_0_10_38_18</name>
    <dbReference type="NCBI Taxonomy" id="1974813"/>
    <lineage>
        <taxon>Bacteria</taxon>
        <taxon>Candidatus Portnoyibacteriota</taxon>
    </lineage>
</organism>
<proteinExistence type="predicted"/>